<evidence type="ECO:0000256" key="2">
    <source>
        <dbReference type="ARBA" id="ARBA00008170"/>
    </source>
</evidence>
<feature type="transmembrane region" description="Helical" evidence="8">
    <location>
        <begin position="6"/>
        <end position="34"/>
    </location>
</feature>
<dbReference type="RefSeq" id="XP_056760752.1">
    <property type="nucleotide sequence ID" value="XM_056915998.1"/>
</dbReference>
<dbReference type="EMBL" id="JAPVEA010000009">
    <property type="protein sequence ID" value="KAJ5433461.1"/>
    <property type="molecule type" value="Genomic_DNA"/>
</dbReference>
<dbReference type="GO" id="GO:0015369">
    <property type="term" value="F:calcium:proton antiporter activity"/>
    <property type="evidence" value="ECO:0007669"/>
    <property type="project" value="TreeGrafter"/>
</dbReference>
<comment type="similarity">
    <text evidence="2">Belongs to the Ca(2+):cation antiporter (CaCA) (TC 2.A.19) family.</text>
</comment>
<evidence type="ECO:0000256" key="7">
    <source>
        <dbReference type="ARBA" id="ARBA00023136"/>
    </source>
</evidence>
<evidence type="ECO:0000256" key="5">
    <source>
        <dbReference type="ARBA" id="ARBA00022989"/>
    </source>
</evidence>
<dbReference type="Proteomes" id="UP001213681">
    <property type="component" value="Unassembled WGS sequence"/>
</dbReference>
<dbReference type="PANTHER" id="PTHR31503">
    <property type="entry name" value="VACUOLAR CALCIUM ION TRANSPORTER"/>
    <property type="match status" value="1"/>
</dbReference>
<dbReference type="Gene3D" id="1.20.1420.30">
    <property type="entry name" value="NCX, central ion-binding region"/>
    <property type="match status" value="2"/>
</dbReference>
<evidence type="ECO:0000256" key="1">
    <source>
        <dbReference type="ARBA" id="ARBA00004127"/>
    </source>
</evidence>
<name>A0AAD6BUU2_9EURO</name>
<dbReference type="AlphaFoldDB" id="A0AAD6BUU2"/>
<dbReference type="PANTHER" id="PTHR31503:SF22">
    <property type="entry name" value="VACUOLAR CALCIUM ION TRANSPORTER"/>
    <property type="match status" value="1"/>
</dbReference>
<keyword evidence="4 8" id="KW-0812">Transmembrane</keyword>
<feature type="transmembrane region" description="Helical" evidence="8">
    <location>
        <begin position="406"/>
        <end position="423"/>
    </location>
</feature>
<dbReference type="GeneID" id="81606241"/>
<dbReference type="GO" id="GO:0012505">
    <property type="term" value="C:endomembrane system"/>
    <property type="evidence" value="ECO:0007669"/>
    <property type="project" value="UniProtKB-SubCell"/>
</dbReference>
<feature type="transmembrane region" description="Helical" evidence="8">
    <location>
        <begin position="303"/>
        <end position="326"/>
    </location>
</feature>
<comment type="caution">
    <text evidence="10">The sequence shown here is derived from an EMBL/GenBank/DDBJ whole genome shotgun (WGS) entry which is preliminary data.</text>
</comment>
<dbReference type="InterPro" id="IPR004713">
    <property type="entry name" value="CaH_exchang"/>
</dbReference>
<feature type="transmembrane region" description="Helical" evidence="8">
    <location>
        <begin position="55"/>
        <end position="75"/>
    </location>
</feature>
<dbReference type="GO" id="GO:0006874">
    <property type="term" value="P:intracellular calcium ion homeostasis"/>
    <property type="evidence" value="ECO:0007669"/>
    <property type="project" value="TreeGrafter"/>
</dbReference>
<keyword evidence="3" id="KW-0813">Transport</keyword>
<keyword evidence="6" id="KW-0406">Ion transport</keyword>
<feature type="transmembrane region" description="Helical" evidence="8">
    <location>
        <begin position="152"/>
        <end position="174"/>
    </location>
</feature>
<comment type="subcellular location">
    <subcellularLocation>
        <location evidence="1">Endomembrane system</location>
        <topology evidence="1">Multi-pass membrane protein</topology>
    </subcellularLocation>
</comment>
<keyword evidence="7 8" id="KW-0472">Membrane</keyword>
<feature type="transmembrane region" description="Helical" evidence="8">
    <location>
        <begin position="121"/>
        <end position="140"/>
    </location>
</feature>
<reference evidence="10" key="1">
    <citation type="submission" date="2022-12" db="EMBL/GenBank/DDBJ databases">
        <authorList>
            <person name="Petersen C."/>
        </authorList>
    </citation>
    <scope>NUCLEOTIDE SEQUENCE</scope>
    <source>
        <strain evidence="10">IBT 16125</strain>
    </source>
</reference>
<feature type="transmembrane region" description="Helical" evidence="8">
    <location>
        <begin position="368"/>
        <end position="394"/>
    </location>
</feature>
<evidence type="ECO:0000256" key="3">
    <source>
        <dbReference type="ARBA" id="ARBA00022448"/>
    </source>
</evidence>
<sequence>MISFVIPVAAIIISLADAPSIIIFILNLIAIIPLSMTLTFATERLCQDLGETASALLNISIGNLAELIIFVTALLKNNIRIVQASLLGSVLVNLLLVLGSAIIAGGILAPDQIYNTDVTHSFVGLLNLTVSCLLIPSAFYGSVKNIHTADDIALSFSRGVSIILLGIYILYLFFQFKSHPHLFRSHSSGPQCLGITSSRISYNHDYEEVYSDEESFPVPPHTAATNIISPSQMEQVPSPSPPELPLSAPADMHNGQGLPMVHIDTMERSNSPSIQWDNNNNYDIPSNRDDHYCRNQVIANRTISLGLLTASTFLIAICAEFFASSFEALNDKSILGESFVGLIIIPIAGNVAEIVTATVVAGKGQMDLAISVALGSAIQIGLFITPVMVLAGWALHKPLSLHFDQFGMVTLVGSVLLVSFIILKGKTNYLEGAILCACFAAIS</sequence>
<feature type="domain" description="Sodium/calcium exchanger membrane region" evidence="9">
    <location>
        <begin position="304"/>
        <end position="441"/>
    </location>
</feature>
<dbReference type="GO" id="GO:0000329">
    <property type="term" value="C:fungal-type vacuole membrane"/>
    <property type="evidence" value="ECO:0007669"/>
    <property type="project" value="TreeGrafter"/>
</dbReference>
<feature type="transmembrane region" description="Helical" evidence="8">
    <location>
        <begin position="338"/>
        <end position="361"/>
    </location>
</feature>
<organism evidence="10 11">
    <name type="scientific">Penicillium daleae</name>
    <dbReference type="NCBI Taxonomy" id="63821"/>
    <lineage>
        <taxon>Eukaryota</taxon>
        <taxon>Fungi</taxon>
        <taxon>Dikarya</taxon>
        <taxon>Ascomycota</taxon>
        <taxon>Pezizomycotina</taxon>
        <taxon>Eurotiomycetes</taxon>
        <taxon>Eurotiomycetidae</taxon>
        <taxon>Eurotiales</taxon>
        <taxon>Aspergillaceae</taxon>
        <taxon>Penicillium</taxon>
    </lineage>
</organism>
<evidence type="ECO:0000256" key="8">
    <source>
        <dbReference type="SAM" id="Phobius"/>
    </source>
</evidence>
<feature type="domain" description="Sodium/calcium exchanger membrane region" evidence="9">
    <location>
        <begin position="20"/>
        <end position="176"/>
    </location>
</feature>
<evidence type="ECO:0000256" key="4">
    <source>
        <dbReference type="ARBA" id="ARBA00022692"/>
    </source>
</evidence>
<protein>
    <submittedName>
        <fullName evidence="10">Sodium/calcium exchanger membrane region</fullName>
    </submittedName>
</protein>
<dbReference type="InterPro" id="IPR004837">
    <property type="entry name" value="NaCa_Exmemb"/>
</dbReference>
<feature type="transmembrane region" description="Helical" evidence="8">
    <location>
        <begin position="81"/>
        <end position="109"/>
    </location>
</feature>
<proteinExistence type="inferred from homology"/>
<dbReference type="Pfam" id="PF01699">
    <property type="entry name" value="Na_Ca_ex"/>
    <property type="match status" value="2"/>
</dbReference>
<evidence type="ECO:0000313" key="11">
    <source>
        <dbReference type="Proteomes" id="UP001213681"/>
    </source>
</evidence>
<reference evidence="10" key="2">
    <citation type="journal article" date="2023" name="IMA Fungus">
        <title>Comparative genomic study of the Penicillium genus elucidates a diverse pangenome and 15 lateral gene transfer events.</title>
        <authorList>
            <person name="Petersen C."/>
            <person name="Sorensen T."/>
            <person name="Nielsen M.R."/>
            <person name="Sondergaard T.E."/>
            <person name="Sorensen J.L."/>
            <person name="Fitzpatrick D.A."/>
            <person name="Frisvad J.C."/>
            <person name="Nielsen K.L."/>
        </authorList>
    </citation>
    <scope>NUCLEOTIDE SEQUENCE</scope>
    <source>
        <strain evidence="10">IBT 16125</strain>
    </source>
</reference>
<keyword evidence="5 8" id="KW-1133">Transmembrane helix</keyword>
<evidence type="ECO:0000313" key="10">
    <source>
        <dbReference type="EMBL" id="KAJ5433461.1"/>
    </source>
</evidence>
<gene>
    <name evidence="10" type="ORF">N7458_012617</name>
</gene>
<evidence type="ECO:0000259" key="9">
    <source>
        <dbReference type="Pfam" id="PF01699"/>
    </source>
</evidence>
<dbReference type="InterPro" id="IPR044880">
    <property type="entry name" value="NCX_ion-bd_dom_sf"/>
</dbReference>
<accession>A0AAD6BUU2</accession>
<keyword evidence="11" id="KW-1185">Reference proteome</keyword>
<evidence type="ECO:0000256" key="6">
    <source>
        <dbReference type="ARBA" id="ARBA00023065"/>
    </source>
</evidence>